<dbReference type="Proteomes" id="UP000756346">
    <property type="component" value="Unassembled WGS sequence"/>
</dbReference>
<sequence length="160" mass="17562">MHEVGRRCRRGAGARATTAYALVRAAPRHERTLFAWYLASPGREKDEDAFSGRIASCCPLWGGLSGSPDLNDLSALHVSHCWPFFSLFLAREWNSLGLITLLFICAGVGARPTGTSSGSSRQGRQITKYSTCLSSLDLRKSHAATGIRHPEGRWAKCRRT</sequence>
<reference evidence="1" key="1">
    <citation type="journal article" date="2021" name="Nat. Commun.">
        <title>Genetic determinants of endophytism in the Arabidopsis root mycobiome.</title>
        <authorList>
            <person name="Mesny F."/>
            <person name="Miyauchi S."/>
            <person name="Thiergart T."/>
            <person name="Pickel B."/>
            <person name="Atanasova L."/>
            <person name="Karlsson M."/>
            <person name="Huettel B."/>
            <person name="Barry K.W."/>
            <person name="Haridas S."/>
            <person name="Chen C."/>
            <person name="Bauer D."/>
            <person name="Andreopoulos W."/>
            <person name="Pangilinan J."/>
            <person name="LaButti K."/>
            <person name="Riley R."/>
            <person name="Lipzen A."/>
            <person name="Clum A."/>
            <person name="Drula E."/>
            <person name="Henrissat B."/>
            <person name="Kohler A."/>
            <person name="Grigoriev I.V."/>
            <person name="Martin F.M."/>
            <person name="Hacquard S."/>
        </authorList>
    </citation>
    <scope>NUCLEOTIDE SEQUENCE</scope>
    <source>
        <strain evidence="1">MPI-CAGE-CH-0230</strain>
    </source>
</reference>
<comment type="caution">
    <text evidence="1">The sequence shown here is derived from an EMBL/GenBank/DDBJ whole genome shotgun (WGS) entry which is preliminary data.</text>
</comment>
<name>A0A9P8Y8G6_9PEZI</name>
<organism evidence="1 2">
    <name type="scientific">Microdochium trichocladiopsis</name>
    <dbReference type="NCBI Taxonomy" id="1682393"/>
    <lineage>
        <taxon>Eukaryota</taxon>
        <taxon>Fungi</taxon>
        <taxon>Dikarya</taxon>
        <taxon>Ascomycota</taxon>
        <taxon>Pezizomycotina</taxon>
        <taxon>Sordariomycetes</taxon>
        <taxon>Xylariomycetidae</taxon>
        <taxon>Xylariales</taxon>
        <taxon>Microdochiaceae</taxon>
        <taxon>Microdochium</taxon>
    </lineage>
</organism>
<evidence type="ECO:0000313" key="2">
    <source>
        <dbReference type="Proteomes" id="UP000756346"/>
    </source>
</evidence>
<dbReference type="RefSeq" id="XP_046012586.1">
    <property type="nucleotide sequence ID" value="XM_046147960.1"/>
</dbReference>
<accession>A0A9P8Y8G6</accession>
<dbReference type="AlphaFoldDB" id="A0A9P8Y8G6"/>
<keyword evidence="2" id="KW-1185">Reference proteome</keyword>
<dbReference type="EMBL" id="JAGTJQ010000005">
    <property type="protein sequence ID" value="KAH7030906.1"/>
    <property type="molecule type" value="Genomic_DNA"/>
</dbReference>
<evidence type="ECO:0000313" key="1">
    <source>
        <dbReference type="EMBL" id="KAH7030906.1"/>
    </source>
</evidence>
<protein>
    <submittedName>
        <fullName evidence="1">Uncharacterized protein</fullName>
    </submittedName>
</protein>
<gene>
    <name evidence="1" type="ORF">B0I36DRAFT_115774</name>
</gene>
<dbReference type="GeneID" id="70177506"/>
<proteinExistence type="predicted"/>